<protein>
    <submittedName>
        <fullName evidence="2">AAA family ATPase</fullName>
    </submittedName>
</protein>
<sequence>MAIKILYETIKEERNKLELSQQELSNQTGVNINIIKALETGRSNTTKDNISKIAERLGLNINDIYIEDFRETKIIAAANNKGGSGKTTVASNLGYSLSQMGYKILFIDGDMQMNLSYSFGKEKNDDKNLNHAILYDAENIEDYILETDYENIDIIISDFDMARIEQIIFTKTFRESILKVKLEPLIKKGVYDFIIFDTNPTLGLLNFNILNASDYILVPVEMTAFGILGLEILTRFIGDVKKINKNLKLLGVLKNKVDIRENITKKADEVLIDVFGDKIMKTTINIDTNVKKAQWDRSPLTVETRAKDQYDDLAREVISLVK</sequence>
<dbReference type="SMART" id="SM00530">
    <property type="entry name" value="HTH_XRE"/>
    <property type="match status" value="1"/>
</dbReference>
<dbReference type="InterPro" id="IPR001387">
    <property type="entry name" value="Cro/C1-type_HTH"/>
</dbReference>
<dbReference type="Pfam" id="PF01381">
    <property type="entry name" value="HTH_3"/>
    <property type="match status" value="1"/>
</dbReference>
<dbReference type="Proteomes" id="UP001524478">
    <property type="component" value="Unassembled WGS sequence"/>
</dbReference>
<gene>
    <name evidence="2" type="ORF">NE686_18315</name>
</gene>
<keyword evidence="3" id="KW-1185">Reference proteome</keyword>
<dbReference type="InterPro" id="IPR010982">
    <property type="entry name" value="Lambda_DNA-bd_dom_sf"/>
</dbReference>
<dbReference type="Gene3D" id="3.40.50.300">
    <property type="entry name" value="P-loop containing nucleotide triphosphate hydrolases"/>
    <property type="match status" value="1"/>
</dbReference>
<evidence type="ECO:0000313" key="3">
    <source>
        <dbReference type="Proteomes" id="UP001524478"/>
    </source>
</evidence>
<proteinExistence type="predicted"/>
<dbReference type="CDD" id="cd02042">
    <property type="entry name" value="ParAB_family"/>
    <property type="match status" value="1"/>
</dbReference>
<name>A0ABT1SEZ0_9FIRM</name>
<evidence type="ECO:0000259" key="1">
    <source>
        <dbReference type="PROSITE" id="PS50943"/>
    </source>
</evidence>
<dbReference type="EMBL" id="JANGAC010000017">
    <property type="protein sequence ID" value="MCQ4925062.1"/>
    <property type="molecule type" value="Genomic_DNA"/>
</dbReference>
<dbReference type="PROSITE" id="PS50943">
    <property type="entry name" value="HTH_CROC1"/>
    <property type="match status" value="1"/>
</dbReference>
<dbReference type="InterPro" id="IPR027417">
    <property type="entry name" value="P-loop_NTPase"/>
</dbReference>
<dbReference type="PANTHER" id="PTHR13696">
    <property type="entry name" value="P-LOOP CONTAINING NUCLEOSIDE TRIPHOSPHATE HYDROLASE"/>
    <property type="match status" value="1"/>
</dbReference>
<dbReference type="Gene3D" id="1.10.260.40">
    <property type="entry name" value="lambda repressor-like DNA-binding domains"/>
    <property type="match status" value="1"/>
</dbReference>
<dbReference type="CDD" id="cd00093">
    <property type="entry name" value="HTH_XRE"/>
    <property type="match status" value="1"/>
</dbReference>
<comment type="caution">
    <text evidence="2">The sequence shown here is derived from an EMBL/GenBank/DDBJ whole genome shotgun (WGS) entry which is preliminary data.</text>
</comment>
<dbReference type="PANTHER" id="PTHR13696:SF99">
    <property type="entry name" value="COBYRINIC ACID AC-DIAMIDE SYNTHASE"/>
    <property type="match status" value="1"/>
</dbReference>
<organism evidence="2 3">
    <name type="scientific">Tissierella carlieri</name>
    <dbReference type="NCBI Taxonomy" id="689904"/>
    <lineage>
        <taxon>Bacteria</taxon>
        <taxon>Bacillati</taxon>
        <taxon>Bacillota</taxon>
        <taxon>Tissierellia</taxon>
        <taxon>Tissierellales</taxon>
        <taxon>Tissierellaceae</taxon>
        <taxon>Tissierella</taxon>
    </lineage>
</organism>
<feature type="domain" description="HTH cro/C1-type" evidence="1">
    <location>
        <begin position="10"/>
        <end position="64"/>
    </location>
</feature>
<reference evidence="2 3" key="1">
    <citation type="submission" date="2022-06" db="EMBL/GenBank/DDBJ databases">
        <title>Isolation of gut microbiota from human fecal samples.</title>
        <authorList>
            <person name="Pamer E.G."/>
            <person name="Barat B."/>
            <person name="Waligurski E."/>
            <person name="Medina S."/>
            <person name="Paddock L."/>
            <person name="Mostad J."/>
        </authorList>
    </citation>
    <scope>NUCLEOTIDE SEQUENCE [LARGE SCALE GENOMIC DNA]</scope>
    <source>
        <strain evidence="2 3">DFI.7.95</strain>
    </source>
</reference>
<dbReference type="InterPro" id="IPR025669">
    <property type="entry name" value="AAA_dom"/>
</dbReference>
<dbReference type="RefSeq" id="WP_256312653.1">
    <property type="nucleotide sequence ID" value="NZ_JANGAC010000017.1"/>
</dbReference>
<dbReference type="SUPFAM" id="SSF47413">
    <property type="entry name" value="lambda repressor-like DNA-binding domains"/>
    <property type="match status" value="1"/>
</dbReference>
<dbReference type="Pfam" id="PF13614">
    <property type="entry name" value="AAA_31"/>
    <property type="match status" value="1"/>
</dbReference>
<dbReference type="SUPFAM" id="SSF52540">
    <property type="entry name" value="P-loop containing nucleoside triphosphate hydrolases"/>
    <property type="match status" value="1"/>
</dbReference>
<dbReference type="InterPro" id="IPR050678">
    <property type="entry name" value="DNA_Partitioning_ATPase"/>
</dbReference>
<accession>A0ABT1SEZ0</accession>
<evidence type="ECO:0000313" key="2">
    <source>
        <dbReference type="EMBL" id="MCQ4925062.1"/>
    </source>
</evidence>